<dbReference type="EMBL" id="BMAU01021190">
    <property type="protein sequence ID" value="GFX96199.1"/>
    <property type="molecule type" value="Genomic_DNA"/>
</dbReference>
<dbReference type="Gene3D" id="3.40.390.10">
    <property type="entry name" value="Collagenase (Catalytic Domain)"/>
    <property type="match status" value="1"/>
</dbReference>
<proteinExistence type="inferred from homology"/>
<dbReference type="PANTHER" id="PTHR11733">
    <property type="entry name" value="ZINC METALLOPROTEASE FAMILY M13 NEPRILYSIN-RELATED"/>
    <property type="match status" value="1"/>
</dbReference>
<comment type="similarity">
    <text evidence="1">Belongs to the peptidase M13 family.</text>
</comment>
<dbReference type="AlphaFoldDB" id="A0A8X6RP72"/>
<dbReference type="Pfam" id="PF01431">
    <property type="entry name" value="Peptidase_M13"/>
    <property type="match status" value="1"/>
</dbReference>
<dbReference type="GO" id="GO:0016485">
    <property type="term" value="P:protein processing"/>
    <property type="evidence" value="ECO:0007669"/>
    <property type="project" value="TreeGrafter"/>
</dbReference>
<sequence>MRRDPIVTKALAQAPANAGHKFDPHNNSVIVSDEFCNNVNGNQTLDDNICDNSGLKQAYRAYKNYVSKHGEEPSLPGISYSNLQVFFLQYAQVNLCGQTFLKK</sequence>
<dbReference type="GO" id="GO:0005886">
    <property type="term" value="C:plasma membrane"/>
    <property type="evidence" value="ECO:0007669"/>
    <property type="project" value="TreeGrafter"/>
</dbReference>
<dbReference type="SUPFAM" id="SSF55486">
    <property type="entry name" value="Metalloproteases ('zincins'), catalytic domain"/>
    <property type="match status" value="1"/>
</dbReference>
<dbReference type="PROSITE" id="PS51885">
    <property type="entry name" value="NEPRILYSIN"/>
    <property type="match status" value="1"/>
</dbReference>
<comment type="caution">
    <text evidence="3">The sequence shown here is derived from an EMBL/GenBank/DDBJ whole genome shotgun (WGS) entry which is preliminary data.</text>
</comment>
<dbReference type="InterPro" id="IPR024079">
    <property type="entry name" value="MetalloPept_cat_dom_sf"/>
</dbReference>
<keyword evidence="4" id="KW-1185">Reference proteome</keyword>
<reference evidence="3" key="1">
    <citation type="submission" date="2020-08" db="EMBL/GenBank/DDBJ databases">
        <title>Multicomponent nature underlies the extraordinary mechanical properties of spider dragline silk.</title>
        <authorList>
            <person name="Kono N."/>
            <person name="Nakamura H."/>
            <person name="Mori M."/>
            <person name="Yoshida Y."/>
            <person name="Ohtoshi R."/>
            <person name="Malay A.D."/>
            <person name="Moran D.A.P."/>
            <person name="Tomita M."/>
            <person name="Numata K."/>
            <person name="Arakawa K."/>
        </authorList>
    </citation>
    <scope>NUCLEOTIDE SEQUENCE</scope>
</reference>
<evidence type="ECO:0000256" key="1">
    <source>
        <dbReference type="ARBA" id="ARBA00007357"/>
    </source>
</evidence>
<name>A0A8X6RP72_TRICX</name>
<organism evidence="3 4">
    <name type="scientific">Trichonephila clavipes</name>
    <name type="common">Golden silk orbweaver</name>
    <name type="synonym">Nephila clavipes</name>
    <dbReference type="NCBI Taxonomy" id="2585209"/>
    <lineage>
        <taxon>Eukaryota</taxon>
        <taxon>Metazoa</taxon>
        <taxon>Ecdysozoa</taxon>
        <taxon>Arthropoda</taxon>
        <taxon>Chelicerata</taxon>
        <taxon>Arachnida</taxon>
        <taxon>Araneae</taxon>
        <taxon>Araneomorphae</taxon>
        <taxon>Entelegynae</taxon>
        <taxon>Araneoidea</taxon>
        <taxon>Nephilidae</taxon>
        <taxon>Trichonephila</taxon>
    </lineage>
</organism>
<dbReference type="GO" id="GO:0004222">
    <property type="term" value="F:metalloendopeptidase activity"/>
    <property type="evidence" value="ECO:0007669"/>
    <property type="project" value="InterPro"/>
</dbReference>
<dbReference type="Proteomes" id="UP000887159">
    <property type="component" value="Unassembled WGS sequence"/>
</dbReference>
<dbReference type="PANTHER" id="PTHR11733:SF167">
    <property type="entry name" value="FI17812P1-RELATED"/>
    <property type="match status" value="1"/>
</dbReference>
<protein>
    <submittedName>
        <fullName evidence="3">Neprilysin-4</fullName>
    </submittedName>
</protein>
<dbReference type="InterPro" id="IPR000718">
    <property type="entry name" value="Peptidase_M13"/>
</dbReference>
<gene>
    <name evidence="3" type="primary">Nep4</name>
    <name evidence="3" type="ORF">TNCV_2290871</name>
</gene>
<evidence type="ECO:0000313" key="3">
    <source>
        <dbReference type="EMBL" id="GFX96199.1"/>
    </source>
</evidence>
<dbReference type="InterPro" id="IPR018497">
    <property type="entry name" value="Peptidase_M13_C"/>
</dbReference>
<feature type="domain" description="Peptidase M13 C-terminal" evidence="2">
    <location>
        <begin position="33"/>
        <end position="93"/>
    </location>
</feature>
<accession>A0A8X6RP72</accession>
<evidence type="ECO:0000259" key="2">
    <source>
        <dbReference type="Pfam" id="PF01431"/>
    </source>
</evidence>
<evidence type="ECO:0000313" key="4">
    <source>
        <dbReference type="Proteomes" id="UP000887159"/>
    </source>
</evidence>